<evidence type="ECO:0000313" key="4">
    <source>
        <dbReference type="EMBL" id="MCQ8184727.1"/>
    </source>
</evidence>
<dbReference type="InterPro" id="IPR001789">
    <property type="entry name" value="Sig_transdc_resp-reg_receiver"/>
</dbReference>
<dbReference type="GO" id="GO:0003677">
    <property type="term" value="F:DNA binding"/>
    <property type="evidence" value="ECO:0007669"/>
    <property type="project" value="UniProtKB-KW"/>
</dbReference>
<feature type="domain" description="HTH LytTR-type" evidence="3">
    <location>
        <begin position="146"/>
        <end position="250"/>
    </location>
</feature>
<dbReference type="Proteomes" id="UP001142610">
    <property type="component" value="Unassembled WGS sequence"/>
</dbReference>
<evidence type="ECO:0000259" key="3">
    <source>
        <dbReference type="PROSITE" id="PS50930"/>
    </source>
</evidence>
<evidence type="ECO:0000313" key="5">
    <source>
        <dbReference type="Proteomes" id="UP001142610"/>
    </source>
</evidence>
<keyword evidence="5" id="KW-1185">Reference proteome</keyword>
<dbReference type="RefSeq" id="WP_256618575.1">
    <property type="nucleotide sequence ID" value="NZ_JANIBC010000002.1"/>
</dbReference>
<dbReference type="PANTHER" id="PTHR37299:SF1">
    <property type="entry name" value="STAGE 0 SPORULATION PROTEIN A HOMOLOG"/>
    <property type="match status" value="1"/>
</dbReference>
<dbReference type="SUPFAM" id="SSF52172">
    <property type="entry name" value="CheY-like"/>
    <property type="match status" value="1"/>
</dbReference>
<dbReference type="InterPro" id="IPR007492">
    <property type="entry name" value="LytTR_DNA-bd_dom"/>
</dbReference>
<gene>
    <name evidence="4" type="ORF">NOG11_04935</name>
</gene>
<name>A0A9X2RJH5_9PROT</name>
<dbReference type="PANTHER" id="PTHR37299">
    <property type="entry name" value="TRANSCRIPTIONAL REGULATOR-RELATED"/>
    <property type="match status" value="1"/>
</dbReference>
<keyword evidence="4" id="KW-0238">DNA-binding</keyword>
<organism evidence="4 5">
    <name type="scientific">Parvularcula maris</name>
    <dbReference type="NCBI Taxonomy" id="2965077"/>
    <lineage>
        <taxon>Bacteria</taxon>
        <taxon>Pseudomonadati</taxon>
        <taxon>Pseudomonadota</taxon>
        <taxon>Alphaproteobacteria</taxon>
        <taxon>Parvularculales</taxon>
        <taxon>Parvularculaceae</taxon>
        <taxon>Parvularcula</taxon>
    </lineage>
</organism>
<keyword evidence="1" id="KW-0597">Phosphoprotein</keyword>
<proteinExistence type="predicted"/>
<feature type="domain" description="Response regulatory" evidence="2">
    <location>
        <begin position="3"/>
        <end position="116"/>
    </location>
</feature>
<comment type="caution">
    <text evidence="4">The sequence shown here is derived from an EMBL/GenBank/DDBJ whole genome shotgun (WGS) entry which is preliminary data.</text>
</comment>
<dbReference type="InterPro" id="IPR011006">
    <property type="entry name" value="CheY-like_superfamily"/>
</dbReference>
<accession>A0A9X2RJH5</accession>
<evidence type="ECO:0000259" key="2">
    <source>
        <dbReference type="PROSITE" id="PS50110"/>
    </source>
</evidence>
<dbReference type="Pfam" id="PF00072">
    <property type="entry name" value="Response_reg"/>
    <property type="match status" value="1"/>
</dbReference>
<feature type="modified residue" description="4-aspartylphosphate" evidence="1">
    <location>
        <position position="54"/>
    </location>
</feature>
<dbReference type="Pfam" id="PF04397">
    <property type="entry name" value="LytTR"/>
    <property type="match status" value="1"/>
</dbReference>
<dbReference type="EMBL" id="JANIBC010000002">
    <property type="protein sequence ID" value="MCQ8184727.1"/>
    <property type="molecule type" value="Genomic_DNA"/>
</dbReference>
<reference evidence="4" key="1">
    <citation type="submission" date="2022-07" db="EMBL/GenBank/DDBJ databases">
        <title>Parvularcula maris sp. nov., an algicidal bacterium isolated from seawater.</title>
        <authorList>
            <person name="Li F."/>
        </authorList>
    </citation>
    <scope>NUCLEOTIDE SEQUENCE</scope>
    <source>
        <strain evidence="4">BGMRC 0090</strain>
    </source>
</reference>
<dbReference type="GO" id="GO:0000156">
    <property type="term" value="F:phosphorelay response regulator activity"/>
    <property type="evidence" value="ECO:0007669"/>
    <property type="project" value="InterPro"/>
</dbReference>
<dbReference type="SMART" id="SM00448">
    <property type="entry name" value="REC"/>
    <property type="match status" value="1"/>
</dbReference>
<dbReference type="PROSITE" id="PS50930">
    <property type="entry name" value="HTH_LYTTR"/>
    <property type="match status" value="1"/>
</dbReference>
<dbReference type="AlphaFoldDB" id="A0A9X2RJH5"/>
<dbReference type="Gene3D" id="3.40.50.2300">
    <property type="match status" value="1"/>
</dbReference>
<dbReference type="SMART" id="SM00850">
    <property type="entry name" value="LytTR"/>
    <property type="match status" value="1"/>
</dbReference>
<dbReference type="PROSITE" id="PS50110">
    <property type="entry name" value="RESPONSE_REGULATORY"/>
    <property type="match status" value="1"/>
</dbReference>
<sequence>MLKTVICDDEPPALELMRDLLIATGEIEVVAAVQSIDEAAAVIDRGGVDLTVFDVEMPGRSGVEAYRRLTAEPKPLLIFATAHPEYALEAFDVDAIDFLLKPLDQERVGRAVEKALRLHRVIGGPSKALAVYPPESQDRAANVPTISVRDGGRTYVLRFEEIGWIEAAGDYCLLHTKDREYAVRRPMNRLQNELPADLFIRVHRSAIVSAAWVREIHPMTKGEARIVLESGAEVKSSRTYRDGVKTLSGRMK</sequence>
<protein>
    <submittedName>
        <fullName evidence="4">LytTR family DNA-binding domain-containing protein</fullName>
    </submittedName>
</protein>
<dbReference type="InterPro" id="IPR046947">
    <property type="entry name" value="LytR-like"/>
</dbReference>
<dbReference type="Gene3D" id="2.40.50.1020">
    <property type="entry name" value="LytTr DNA-binding domain"/>
    <property type="match status" value="1"/>
</dbReference>
<evidence type="ECO:0000256" key="1">
    <source>
        <dbReference type="PROSITE-ProRule" id="PRU00169"/>
    </source>
</evidence>